<dbReference type="Proteomes" id="UP000029278">
    <property type="component" value="Unassembled WGS sequence"/>
</dbReference>
<proteinExistence type="predicted"/>
<organism evidence="1 2">
    <name type="scientific">Paenibacillus macerans</name>
    <name type="common">Bacillus macerans</name>
    <dbReference type="NCBI Taxonomy" id="44252"/>
    <lineage>
        <taxon>Bacteria</taxon>
        <taxon>Bacillati</taxon>
        <taxon>Bacillota</taxon>
        <taxon>Bacilli</taxon>
        <taxon>Bacillales</taxon>
        <taxon>Paenibacillaceae</taxon>
        <taxon>Paenibacillus</taxon>
    </lineage>
</organism>
<sequence length="331" mass="37788">MKKVTKGQWNGYDTYILHSHELEVTLLPRLGNNVIRIWDRVQQRDVLRCPDESELDFYLQKPYHFGFPLLIPPGRIRRGRFTYAGQEYQFDRNTANDNHIHGLHRTQPWRVSDIEEDDEGCAITTEFVTSDDPNWIRQFPEPLKLEMTLQLQGASLKQTFKITHLGQKAAPFGLGLHTWFLIDGEPGRWNLKLPVSGLFKADEELIPTGEIAPLGPWEALNEGMNLQGVDCDTMLNIGGKPAVAELIRDDGYGLRYSADPEFFKFWVIYSKGEADRFFCIEPYTWLPDAPNSPLPAEQTGLIDLKPQQSIELNLNLDIVYPEGESAPESDS</sequence>
<dbReference type="HOGENOM" id="CLU_052486_2_0_9"/>
<dbReference type="Gene3D" id="2.70.98.10">
    <property type="match status" value="1"/>
</dbReference>
<dbReference type="GO" id="GO:0004034">
    <property type="term" value="F:aldose 1-epimerase activity"/>
    <property type="evidence" value="ECO:0007669"/>
    <property type="project" value="TreeGrafter"/>
</dbReference>
<dbReference type="AlphaFoldDB" id="A0A090ZGM2"/>
<keyword evidence="2" id="KW-1185">Reference proteome</keyword>
<dbReference type="GO" id="GO:0030246">
    <property type="term" value="F:carbohydrate binding"/>
    <property type="evidence" value="ECO:0007669"/>
    <property type="project" value="InterPro"/>
</dbReference>
<comment type="caution">
    <text evidence="1">The sequence shown here is derived from an EMBL/GenBank/DDBJ whole genome shotgun (WGS) entry which is preliminary data.</text>
</comment>
<evidence type="ECO:0000313" key="1">
    <source>
        <dbReference type="EMBL" id="KFN10469.1"/>
    </source>
</evidence>
<accession>A0A090ZGM2</accession>
<dbReference type="STRING" id="44252.DJ90_807"/>
<dbReference type="PANTHER" id="PTHR10091">
    <property type="entry name" value="ALDOSE-1-EPIMERASE"/>
    <property type="match status" value="1"/>
</dbReference>
<dbReference type="InterPro" id="IPR014718">
    <property type="entry name" value="GH-type_carb-bd"/>
</dbReference>
<name>A0A090ZGM2_PAEMA</name>
<dbReference type="GO" id="GO:0033499">
    <property type="term" value="P:galactose catabolic process via UDP-galactose, Leloir pathway"/>
    <property type="evidence" value="ECO:0007669"/>
    <property type="project" value="TreeGrafter"/>
</dbReference>
<dbReference type="InterPro" id="IPR011013">
    <property type="entry name" value="Gal_mutarotase_sf_dom"/>
</dbReference>
<gene>
    <name evidence="1" type="ORF">DJ90_807</name>
</gene>
<protein>
    <submittedName>
        <fullName evidence="1">Aldose 1-epimerase family protein</fullName>
    </submittedName>
</protein>
<reference evidence="1 2" key="1">
    <citation type="submission" date="2014-04" db="EMBL/GenBank/DDBJ databases">
        <authorList>
            <person name="Bishop-Lilly K.A."/>
            <person name="Broomall S.M."/>
            <person name="Chain P.S."/>
            <person name="Chertkov O."/>
            <person name="Coyne S.R."/>
            <person name="Daligault H.E."/>
            <person name="Davenport K.W."/>
            <person name="Erkkila T."/>
            <person name="Frey K.G."/>
            <person name="Gibbons H.S."/>
            <person name="Gu W."/>
            <person name="Jaissle J."/>
            <person name="Johnson S.L."/>
            <person name="Koroleva G.I."/>
            <person name="Ladner J.T."/>
            <person name="Lo C.-C."/>
            <person name="Minogue T.D."/>
            <person name="Munk C."/>
            <person name="Palacios G.F."/>
            <person name="Redden C.L."/>
            <person name="Rosenzweig C.N."/>
            <person name="Scholz M.B."/>
            <person name="Teshima H."/>
            <person name="Xu Y."/>
        </authorList>
    </citation>
    <scope>NUCLEOTIDE SEQUENCE [LARGE SCALE GENOMIC DNA]</scope>
    <source>
        <strain evidence="1 2">8244</strain>
    </source>
</reference>
<dbReference type="GO" id="GO:0006006">
    <property type="term" value="P:glucose metabolic process"/>
    <property type="evidence" value="ECO:0007669"/>
    <property type="project" value="TreeGrafter"/>
</dbReference>
<dbReference type="GeneID" id="77011563"/>
<dbReference type="EMBL" id="JMQA01000018">
    <property type="protein sequence ID" value="KFN10469.1"/>
    <property type="molecule type" value="Genomic_DNA"/>
</dbReference>
<dbReference type="PATRIC" id="fig|44252.3.peg.1269"/>
<dbReference type="SUPFAM" id="SSF74650">
    <property type="entry name" value="Galactose mutarotase-like"/>
    <property type="match status" value="1"/>
</dbReference>
<dbReference type="PANTHER" id="PTHR10091:SF0">
    <property type="entry name" value="GALACTOSE MUTAROTASE"/>
    <property type="match status" value="1"/>
</dbReference>
<dbReference type="RefSeq" id="WP_036619833.1">
    <property type="nucleotide sequence ID" value="NZ_JAKOBR010000149.1"/>
</dbReference>
<evidence type="ECO:0000313" key="2">
    <source>
        <dbReference type="Proteomes" id="UP000029278"/>
    </source>
</evidence>
<dbReference type="CDD" id="cd01081">
    <property type="entry name" value="Aldose_epim"/>
    <property type="match status" value="1"/>
</dbReference>
<dbReference type="Pfam" id="PF01263">
    <property type="entry name" value="Aldose_epim"/>
    <property type="match status" value="1"/>
</dbReference>
<dbReference type="OrthoDB" id="9795355at2"/>
<dbReference type="InterPro" id="IPR008183">
    <property type="entry name" value="Aldose_1/G6P_1-epimerase"/>
</dbReference>